<evidence type="ECO:0000256" key="3">
    <source>
        <dbReference type="ARBA" id="ARBA00022692"/>
    </source>
</evidence>
<keyword evidence="5 7" id="KW-0472">Membrane</keyword>
<keyword evidence="6" id="KW-0963">Cytoplasm</keyword>
<gene>
    <name evidence="9" type="primary">Acey_s0053.g2366</name>
    <name evidence="9" type="synonym">Acey-vpr-1</name>
    <name evidence="9" type="ORF">Y032_0053g2366</name>
</gene>
<dbReference type="GO" id="GO:0005789">
    <property type="term" value="C:endoplasmic reticulum membrane"/>
    <property type="evidence" value="ECO:0007669"/>
    <property type="project" value="InterPro"/>
</dbReference>
<organism evidence="9 10">
    <name type="scientific">Ancylostoma ceylanicum</name>
    <dbReference type="NCBI Taxonomy" id="53326"/>
    <lineage>
        <taxon>Eukaryota</taxon>
        <taxon>Metazoa</taxon>
        <taxon>Ecdysozoa</taxon>
        <taxon>Nematoda</taxon>
        <taxon>Chromadorea</taxon>
        <taxon>Rhabditida</taxon>
        <taxon>Rhabditina</taxon>
        <taxon>Rhabditomorpha</taxon>
        <taxon>Strongyloidea</taxon>
        <taxon>Ancylostomatidae</taxon>
        <taxon>Ancylostomatinae</taxon>
        <taxon>Ancylostoma</taxon>
    </lineage>
</organism>
<dbReference type="InterPro" id="IPR016763">
    <property type="entry name" value="VAP"/>
</dbReference>
<accession>A0A016U7K6</accession>
<dbReference type="InterPro" id="IPR013783">
    <property type="entry name" value="Ig-like_fold"/>
</dbReference>
<dbReference type="InterPro" id="IPR008962">
    <property type="entry name" value="PapD-like_sf"/>
</dbReference>
<evidence type="ECO:0000313" key="9">
    <source>
        <dbReference type="EMBL" id="EYC10916.1"/>
    </source>
</evidence>
<dbReference type="OrthoDB" id="264603at2759"/>
<protein>
    <recommendedName>
        <fullName evidence="6">Major sperm protein</fullName>
    </recommendedName>
</protein>
<evidence type="ECO:0000256" key="5">
    <source>
        <dbReference type="ARBA" id="ARBA00023136"/>
    </source>
</evidence>
<dbReference type="GO" id="GO:0033149">
    <property type="term" value="F:FFAT motif binding"/>
    <property type="evidence" value="ECO:0007669"/>
    <property type="project" value="TreeGrafter"/>
</dbReference>
<evidence type="ECO:0000256" key="2">
    <source>
        <dbReference type="ARBA" id="ARBA00008932"/>
    </source>
</evidence>
<dbReference type="GO" id="GO:0061817">
    <property type="term" value="P:endoplasmic reticulum-plasma membrane tethering"/>
    <property type="evidence" value="ECO:0007669"/>
    <property type="project" value="TreeGrafter"/>
</dbReference>
<evidence type="ECO:0000256" key="7">
    <source>
        <dbReference type="SAM" id="Phobius"/>
    </source>
</evidence>
<dbReference type="GO" id="GO:0005886">
    <property type="term" value="C:plasma membrane"/>
    <property type="evidence" value="ECO:0007669"/>
    <property type="project" value="TreeGrafter"/>
</dbReference>
<dbReference type="PROSITE" id="PS50202">
    <property type="entry name" value="MSP"/>
    <property type="match status" value="1"/>
</dbReference>
<comment type="function">
    <text evidence="6">Central component in molecular interactions underlying sperm crawling. Forms an extensive filament system that extends from sperm villipoda, along the leading edge of the pseudopod.</text>
</comment>
<feature type="transmembrane region" description="Helical" evidence="7">
    <location>
        <begin position="267"/>
        <end position="285"/>
    </location>
</feature>
<reference evidence="10" key="1">
    <citation type="journal article" date="2015" name="Nat. Genet.">
        <title>The genome and transcriptome of the zoonotic hookworm Ancylostoma ceylanicum identify infection-specific gene families.</title>
        <authorList>
            <person name="Schwarz E.M."/>
            <person name="Hu Y."/>
            <person name="Antoshechkin I."/>
            <person name="Miller M.M."/>
            <person name="Sternberg P.W."/>
            <person name="Aroian R.V."/>
        </authorList>
    </citation>
    <scope>NUCLEOTIDE SEQUENCE</scope>
    <source>
        <strain evidence="10">HY135</strain>
    </source>
</reference>
<keyword evidence="6" id="KW-0206">Cytoskeleton</keyword>
<dbReference type="EMBL" id="JARK01001389">
    <property type="protein sequence ID" value="EYC10916.1"/>
    <property type="molecule type" value="Genomic_DNA"/>
</dbReference>
<evidence type="ECO:0000256" key="1">
    <source>
        <dbReference type="ARBA" id="ARBA00004211"/>
    </source>
</evidence>
<dbReference type="PANTHER" id="PTHR10809">
    <property type="entry name" value="VESICLE-ASSOCIATED MEMBRANE PROTEIN-ASSOCIATED PROTEIN"/>
    <property type="match status" value="1"/>
</dbReference>
<comment type="subcellular location">
    <subcellularLocation>
        <location evidence="1">Membrane</location>
        <topology evidence="1">Single-pass type IV membrane protein</topology>
    </subcellularLocation>
</comment>
<dbReference type="STRING" id="53326.A0A016U7K6"/>
<keyword evidence="10" id="KW-1185">Reference proteome</keyword>
<comment type="similarity">
    <text evidence="2">Belongs to the VAMP-associated protein (VAP) (TC 9.B.17) family.</text>
</comment>
<evidence type="ECO:0000259" key="8">
    <source>
        <dbReference type="PROSITE" id="PS50202"/>
    </source>
</evidence>
<evidence type="ECO:0000313" key="10">
    <source>
        <dbReference type="Proteomes" id="UP000024635"/>
    </source>
</evidence>
<evidence type="ECO:0000256" key="4">
    <source>
        <dbReference type="ARBA" id="ARBA00022989"/>
    </source>
</evidence>
<dbReference type="Gene3D" id="2.60.40.10">
    <property type="entry name" value="Immunoglobulins"/>
    <property type="match status" value="1"/>
</dbReference>
<dbReference type="SUPFAM" id="SSF49354">
    <property type="entry name" value="PapD-like"/>
    <property type="match status" value="1"/>
</dbReference>
<dbReference type="GO" id="GO:0090158">
    <property type="term" value="P:endoplasmic reticulum membrane organization"/>
    <property type="evidence" value="ECO:0007669"/>
    <property type="project" value="TreeGrafter"/>
</dbReference>
<keyword evidence="3 7" id="KW-0812">Transmembrane</keyword>
<name>A0A016U7K6_9BILA</name>
<dbReference type="AlphaFoldDB" id="A0A016U7K6"/>
<dbReference type="PANTHER" id="PTHR10809:SF6">
    <property type="entry name" value="AT11025P-RELATED"/>
    <property type="match status" value="1"/>
</dbReference>
<dbReference type="Pfam" id="PF00635">
    <property type="entry name" value="Motile_Sperm"/>
    <property type="match status" value="1"/>
</dbReference>
<keyword evidence="4 7" id="KW-1133">Transmembrane helix</keyword>
<sequence>MRTNPRLSDSGEDRYTSFVIRPGSDSDILQGYQKVSGLRLSVPYFRTILKGSCRRKPFILDCKVPLPFLFQGPFTDIVNAHLQLKNPTERPVCFKVKTTAPKQYCVRPNSGVLPPSSSKTITVMLQPMDGVPTDVARHKFMVQTCFCPPGDVDLDNIWKTISPNELMYSKLMVVFQQRTGEHAGAVKEEAPSAVAFTSPMNAGNARPSASPGGNRVAELEEKLRSETELRLKSEKERALLQHDLDELFSKHAKLQQAMQSPEGGTPTIQVILLAIAALLVGLIVGKLF</sequence>
<dbReference type="InterPro" id="IPR000535">
    <property type="entry name" value="MSP_dom"/>
</dbReference>
<feature type="domain" description="MSP" evidence="8">
    <location>
        <begin position="52"/>
        <end position="176"/>
    </location>
</feature>
<comment type="caution">
    <text evidence="9">The sequence shown here is derived from an EMBL/GenBank/DDBJ whole genome shotgun (WGS) entry which is preliminary data.</text>
</comment>
<dbReference type="Proteomes" id="UP000024635">
    <property type="component" value="Unassembled WGS sequence"/>
</dbReference>
<proteinExistence type="inferred from homology"/>
<evidence type="ECO:0000256" key="6">
    <source>
        <dbReference type="RuleBase" id="RU003425"/>
    </source>
</evidence>